<reference evidence="2" key="1">
    <citation type="submission" date="2021-12" db="EMBL/GenBank/DDBJ databases">
        <authorList>
            <person name="Martin H S."/>
        </authorList>
    </citation>
    <scope>NUCLEOTIDE SEQUENCE</scope>
</reference>
<proteinExistence type="predicted"/>
<feature type="coiled-coil region" evidence="1">
    <location>
        <begin position="34"/>
        <end position="61"/>
    </location>
</feature>
<gene>
    <name evidence="2" type="ORF">BINO364_LOCUS11066</name>
</gene>
<keyword evidence="1" id="KW-0175">Coiled coil</keyword>
<sequence>MPSNLMDPWGNQTINSSVTPEFEDNFIPVKEDKLADSAEYLAVLERKLRALRRKNKVVDSLAAYRADCIDRLIREGCDLDPVIGDTESEKLLQE</sequence>
<protein>
    <submittedName>
        <fullName evidence="2">Uncharacterized protein</fullName>
    </submittedName>
</protein>
<dbReference type="Pfam" id="PF14989">
    <property type="entry name" value="CCDC32"/>
    <property type="match status" value="1"/>
</dbReference>
<evidence type="ECO:0000256" key="1">
    <source>
        <dbReference type="SAM" id="Coils"/>
    </source>
</evidence>
<dbReference type="AlphaFoldDB" id="A0A8J9VM64"/>
<dbReference type="InterPro" id="IPR028039">
    <property type="entry name" value="CCDC32"/>
</dbReference>
<dbReference type="Proteomes" id="UP000838878">
    <property type="component" value="Chromosome 5"/>
</dbReference>
<evidence type="ECO:0000313" key="2">
    <source>
        <dbReference type="EMBL" id="CAH0725488.1"/>
    </source>
</evidence>
<accession>A0A8J9VM64</accession>
<keyword evidence="3" id="KW-1185">Reference proteome</keyword>
<name>A0A8J9VM64_9NEOP</name>
<dbReference type="OrthoDB" id="5982503at2759"/>
<evidence type="ECO:0000313" key="3">
    <source>
        <dbReference type="Proteomes" id="UP000838878"/>
    </source>
</evidence>
<dbReference type="EMBL" id="OV170225">
    <property type="protein sequence ID" value="CAH0725488.1"/>
    <property type="molecule type" value="Genomic_DNA"/>
</dbReference>
<feature type="non-terminal residue" evidence="2">
    <location>
        <position position="94"/>
    </location>
</feature>
<organism evidence="2 3">
    <name type="scientific">Brenthis ino</name>
    <name type="common">lesser marbled fritillary</name>
    <dbReference type="NCBI Taxonomy" id="405034"/>
    <lineage>
        <taxon>Eukaryota</taxon>
        <taxon>Metazoa</taxon>
        <taxon>Ecdysozoa</taxon>
        <taxon>Arthropoda</taxon>
        <taxon>Hexapoda</taxon>
        <taxon>Insecta</taxon>
        <taxon>Pterygota</taxon>
        <taxon>Neoptera</taxon>
        <taxon>Endopterygota</taxon>
        <taxon>Lepidoptera</taxon>
        <taxon>Glossata</taxon>
        <taxon>Ditrysia</taxon>
        <taxon>Papilionoidea</taxon>
        <taxon>Nymphalidae</taxon>
        <taxon>Heliconiinae</taxon>
        <taxon>Argynnini</taxon>
        <taxon>Brenthis</taxon>
    </lineage>
</organism>